<proteinExistence type="predicted"/>
<dbReference type="SUPFAM" id="SSF51735">
    <property type="entry name" value="NAD(P)-binding Rossmann-fold domains"/>
    <property type="match status" value="1"/>
</dbReference>
<comment type="caution">
    <text evidence="7">The sequence shown here is derived from an EMBL/GenBank/DDBJ whole genome shotgun (WGS) entry which is preliminary data.</text>
</comment>
<dbReference type="NCBIfam" id="NF009201">
    <property type="entry name" value="PRK12549.1"/>
    <property type="match status" value="1"/>
</dbReference>
<dbReference type="Pfam" id="PF18317">
    <property type="entry name" value="SDH_C"/>
    <property type="match status" value="1"/>
</dbReference>
<dbReference type="SUPFAM" id="SSF53223">
    <property type="entry name" value="Aminoacid dehydrogenase-like, N-terminal domain"/>
    <property type="match status" value="1"/>
</dbReference>
<accession>A0A0J7XQ76</accession>
<gene>
    <name evidence="7" type="ORF">V473_19715</name>
</gene>
<dbReference type="Pfam" id="PF08501">
    <property type="entry name" value="Shikimate_dh_N"/>
    <property type="match status" value="1"/>
</dbReference>
<dbReference type="InterPro" id="IPR036291">
    <property type="entry name" value="NAD(P)-bd_dom_sf"/>
</dbReference>
<dbReference type="Gene3D" id="3.40.50.720">
    <property type="entry name" value="NAD(P)-binding Rossmann-like Domain"/>
    <property type="match status" value="1"/>
</dbReference>
<dbReference type="GO" id="GO:0009423">
    <property type="term" value="P:chorismate biosynthetic process"/>
    <property type="evidence" value="ECO:0007669"/>
    <property type="project" value="TreeGrafter"/>
</dbReference>
<dbReference type="PANTHER" id="PTHR21089">
    <property type="entry name" value="SHIKIMATE DEHYDROGENASE"/>
    <property type="match status" value="1"/>
</dbReference>
<dbReference type="GO" id="GO:0019632">
    <property type="term" value="P:shikimate metabolic process"/>
    <property type="evidence" value="ECO:0007669"/>
    <property type="project" value="TreeGrafter"/>
</dbReference>
<dbReference type="RefSeq" id="WP_066608232.1">
    <property type="nucleotide sequence ID" value="NZ_KQ130436.1"/>
</dbReference>
<dbReference type="Gene3D" id="3.40.50.10860">
    <property type="entry name" value="Leucine Dehydrogenase, chain A, domain 1"/>
    <property type="match status" value="1"/>
</dbReference>
<reference evidence="7 8" key="1">
    <citation type="journal article" date="2015" name="G3 (Bethesda)">
        <title>Insights into Ongoing Evolution of the Hexachlorocyclohexane Catabolic Pathway from Comparative Genomics of Ten Sphingomonadaceae Strains.</title>
        <authorList>
            <person name="Pearce S.L."/>
            <person name="Oakeshott J.G."/>
            <person name="Pandey G."/>
        </authorList>
    </citation>
    <scope>NUCLEOTIDE SEQUENCE [LARGE SCALE GENOMIC DNA]</scope>
    <source>
        <strain evidence="7 8">LL01</strain>
    </source>
</reference>
<evidence type="ECO:0000256" key="1">
    <source>
        <dbReference type="ARBA" id="ARBA00004871"/>
    </source>
</evidence>
<dbReference type="PANTHER" id="PTHR21089:SF1">
    <property type="entry name" value="BIFUNCTIONAL 3-DEHYDROQUINATE DEHYDRATASE_SHIKIMATE DEHYDROGENASE, CHLOROPLASTIC"/>
    <property type="match status" value="1"/>
</dbReference>
<dbReference type="STRING" id="1420583.V473_19715"/>
<dbReference type="InterPro" id="IPR022893">
    <property type="entry name" value="Shikimate_DH_fam"/>
</dbReference>
<keyword evidence="3" id="KW-0057">Aromatic amino acid biosynthesis</keyword>
<dbReference type="CDD" id="cd01065">
    <property type="entry name" value="NAD_bind_Shikimate_DH"/>
    <property type="match status" value="1"/>
</dbReference>
<feature type="domain" description="Shikimate dehydrogenase substrate binding N-terminal" evidence="5">
    <location>
        <begin position="20"/>
        <end position="107"/>
    </location>
</feature>
<comment type="pathway">
    <text evidence="1">Metabolic intermediate biosynthesis; chorismate biosynthesis; chorismate from D-erythrose 4-phosphate and phosphoenolpyruvate: step 4/7.</text>
</comment>
<dbReference type="Proteomes" id="UP000052232">
    <property type="component" value="Unassembled WGS sequence"/>
</dbReference>
<evidence type="ECO:0000313" key="7">
    <source>
        <dbReference type="EMBL" id="KMS53208.1"/>
    </source>
</evidence>
<dbReference type="AlphaFoldDB" id="A0A0J7XQ76"/>
<evidence type="ECO:0000256" key="2">
    <source>
        <dbReference type="ARBA" id="ARBA00023002"/>
    </source>
</evidence>
<evidence type="ECO:0000259" key="4">
    <source>
        <dbReference type="Pfam" id="PF03807"/>
    </source>
</evidence>
<dbReference type="InterPro" id="IPR046346">
    <property type="entry name" value="Aminoacid_DH-like_N_sf"/>
</dbReference>
<dbReference type="GO" id="GO:0005829">
    <property type="term" value="C:cytosol"/>
    <property type="evidence" value="ECO:0007669"/>
    <property type="project" value="TreeGrafter"/>
</dbReference>
<sequence>MSFASPADAGSSRAPILCGLIGSGIAGSRSPEMHEGEARALGLPMVYRILDGEVMGYDADGLPGLLDMLVGMGFDGINVTHPFKQAVMPLVDSLSDAARALGAVNTILFRDGKRHGDNTDWSGYRAHFLAGLGDRPRAHVALIGAGGAAAAIGYAHLDLGAQSMTIMDPAPERASALADRLGTLFTQAQVKAALSAADAIRGADGVVQCSPIGMLSHPGLPFDPALLTPDQWVSDIIYFPLETQLLQAAAAKGCATLNGGGMAVMQAAHAFSLFTGVEPDAARMLRAFDSFSDRKAAA</sequence>
<keyword evidence="3" id="KW-0028">Amino-acid biosynthesis</keyword>
<dbReference type="InterPro" id="IPR013708">
    <property type="entry name" value="Shikimate_DH-bd_N"/>
</dbReference>
<evidence type="ECO:0000313" key="8">
    <source>
        <dbReference type="Proteomes" id="UP000052232"/>
    </source>
</evidence>
<organism evidence="7 8">
    <name type="scientific">Sphingobium cupriresistens LL01</name>
    <dbReference type="NCBI Taxonomy" id="1420583"/>
    <lineage>
        <taxon>Bacteria</taxon>
        <taxon>Pseudomonadati</taxon>
        <taxon>Pseudomonadota</taxon>
        <taxon>Alphaproteobacteria</taxon>
        <taxon>Sphingomonadales</taxon>
        <taxon>Sphingomonadaceae</taxon>
        <taxon>Sphingobium</taxon>
    </lineage>
</organism>
<dbReference type="GO" id="GO:0050661">
    <property type="term" value="F:NADP binding"/>
    <property type="evidence" value="ECO:0007669"/>
    <property type="project" value="TreeGrafter"/>
</dbReference>
<feature type="domain" description="Pyrroline-5-carboxylate reductase catalytic N-terminal" evidence="4">
    <location>
        <begin position="140"/>
        <end position="213"/>
    </location>
</feature>
<dbReference type="GO" id="GO:0004764">
    <property type="term" value="F:shikimate 3-dehydrogenase (NADP+) activity"/>
    <property type="evidence" value="ECO:0007669"/>
    <property type="project" value="InterPro"/>
</dbReference>
<keyword evidence="2" id="KW-0560">Oxidoreductase</keyword>
<dbReference type="InterPro" id="IPR028939">
    <property type="entry name" value="P5C_Rdtase_cat_N"/>
</dbReference>
<feature type="domain" description="SDH C-terminal" evidence="6">
    <location>
        <begin position="261"/>
        <end position="287"/>
    </location>
</feature>
<dbReference type="EMBL" id="JACT01000005">
    <property type="protein sequence ID" value="KMS53208.1"/>
    <property type="molecule type" value="Genomic_DNA"/>
</dbReference>
<keyword evidence="8" id="KW-1185">Reference proteome</keyword>
<dbReference type="InterPro" id="IPR041121">
    <property type="entry name" value="SDH_C"/>
</dbReference>
<protein>
    <submittedName>
        <fullName evidence="7">Shikimate dehydrogenase</fullName>
    </submittedName>
</protein>
<evidence type="ECO:0000259" key="6">
    <source>
        <dbReference type="Pfam" id="PF18317"/>
    </source>
</evidence>
<dbReference type="GO" id="GO:0009073">
    <property type="term" value="P:aromatic amino acid family biosynthetic process"/>
    <property type="evidence" value="ECO:0007669"/>
    <property type="project" value="UniProtKB-KW"/>
</dbReference>
<dbReference type="Pfam" id="PF03807">
    <property type="entry name" value="F420_oxidored"/>
    <property type="match status" value="1"/>
</dbReference>
<evidence type="ECO:0000256" key="3">
    <source>
        <dbReference type="ARBA" id="ARBA00023141"/>
    </source>
</evidence>
<dbReference type="PATRIC" id="fig|1420583.3.peg.3745"/>
<evidence type="ECO:0000259" key="5">
    <source>
        <dbReference type="Pfam" id="PF08501"/>
    </source>
</evidence>
<name>A0A0J7XQ76_9SPHN</name>